<organism evidence="2">
    <name type="scientific">Brugia malayi</name>
    <name type="common">Filarial nematode worm</name>
    <dbReference type="NCBI Taxonomy" id="6279"/>
    <lineage>
        <taxon>Eukaryota</taxon>
        <taxon>Metazoa</taxon>
        <taxon>Ecdysozoa</taxon>
        <taxon>Nematoda</taxon>
        <taxon>Chromadorea</taxon>
        <taxon>Rhabditida</taxon>
        <taxon>Spirurina</taxon>
        <taxon>Spiruromorpha</taxon>
        <taxon>Filarioidea</taxon>
        <taxon>Onchocercidae</taxon>
        <taxon>Brugia</taxon>
    </lineage>
</organism>
<gene>
    <name evidence="2" type="primary">Bm11922</name>
    <name evidence="2" type="ORF">BM_Bm11922</name>
</gene>
<reference evidence="2" key="2">
    <citation type="submission" date="2012-12" db="EMBL/GenBank/DDBJ databases">
        <authorList>
            <consortium name="WormBase Consortium"/>
            <person name="Ghedin E."/>
            <person name="Paulini M."/>
        </authorList>
    </citation>
    <scope>NUCLEOTIDE SEQUENCE</scope>
    <source>
        <strain evidence="2">FR3</strain>
    </source>
</reference>
<dbReference type="EMBL" id="LN860720">
    <property type="protein sequence ID" value="CDQ07591.1"/>
    <property type="molecule type" value="Genomic_DNA"/>
</dbReference>
<accession>A0A1I9GAB4</accession>
<reference evidence="2" key="1">
    <citation type="journal article" date="2007" name="Science">
        <title>Draft genome of the filarial nematode parasite Brugia malayi.</title>
        <authorList>
            <person name="Ghedin E."/>
            <person name="Wang S."/>
            <person name="Spiro D."/>
            <person name="Caler E."/>
            <person name="Zhao Q."/>
            <person name="Crabtree J."/>
            <person name="Allen J.E."/>
            <person name="Delcher A.L."/>
            <person name="Guiliano D.B."/>
            <person name="Miranda-Saavedra D."/>
            <person name="Angiuoli S.V."/>
            <person name="Creasy T."/>
            <person name="Amedeo P."/>
            <person name="Haas B."/>
            <person name="El-Sayed N.M."/>
            <person name="Wortman J.R."/>
            <person name="Feldblyum T."/>
            <person name="Tallon L."/>
            <person name="Schatz M."/>
            <person name="Shumway M."/>
            <person name="Koo H."/>
            <person name="Salzberg S.L."/>
            <person name="Schobel S."/>
            <person name="Pertea M."/>
            <person name="Pop M."/>
            <person name="White O."/>
            <person name="Barton G.J."/>
            <person name="Carlow C.K."/>
            <person name="Crawford M.J."/>
            <person name="Daub J."/>
            <person name="Dimmic M.W."/>
            <person name="Estes C.F."/>
            <person name="Foster J.M."/>
            <person name="Ganatra M."/>
            <person name="Gregory W.F."/>
            <person name="Johnson N.M."/>
            <person name="Jin J."/>
            <person name="Komuniecki R."/>
            <person name="Korf I."/>
            <person name="Kumar S."/>
            <person name="Laney S."/>
            <person name="Li B.W."/>
            <person name="Li W."/>
            <person name="Lindblom T.H."/>
            <person name="Lustigman S."/>
            <person name="Ma D."/>
            <person name="Maina C.V."/>
            <person name="Martin D.M."/>
            <person name="McCarter J.P."/>
            <person name="McReynolds L."/>
            <person name="Mitreva M."/>
            <person name="Nutman T.B."/>
            <person name="Parkinson J."/>
            <person name="Peregrin-Alvarez J.M."/>
            <person name="Poole C."/>
            <person name="Ren Q."/>
            <person name="Saunders L."/>
            <person name="Sluder A.E."/>
            <person name="Smith K."/>
            <person name="Stanke M."/>
            <person name="Unnasch T.R."/>
            <person name="Ware J."/>
            <person name="Wei A.D."/>
            <person name="Weil G."/>
            <person name="Williams D.J."/>
            <person name="Zhang Y."/>
            <person name="Williams S.A."/>
            <person name="Fraser-Liggett C."/>
            <person name="Slatko B."/>
            <person name="Blaxter M.L."/>
            <person name="Scott A.L."/>
        </authorList>
    </citation>
    <scope>NUCLEOTIDE SEQUENCE</scope>
    <source>
        <strain evidence="2">FR3</strain>
    </source>
</reference>
<proteinExistence type="predicted"/>
<dbReference type="AlphaFoldDB" id="A0A1I9GAB4"/>
<protein>
    <submittedName>
        <fullName evidence="2">Bm11922</fullName>
    </submittedName>
</protein>
<evidence type="ECO:0000256" key="1">
    <source>
        <dbReference type="SAM" id="MobiDB-lite"/>
    </source>
</evidence>
<evidence type="ECO:0000313" key="2">
    <source>
        <dbReference type="EMBL" id="CDQ07591.1"/>
    </source>
</evidence>
<sequence>MATISGLGKEHGRRGRAGLERGEGGATAGIQIAEEDAPSIQRGRGMQESCEVTTVRRGGALEMCMESEQEANSGTEEIA</sequence>
<name>A0A1I9GAB4_BRUMA</name>
<feature type="region of interest" description="Disordered" evidence="1">
    <location>
        <begin position="1"/>
        <end position="48"/>
    </location>
</feature>